<name>A0AAE1F645_PETCI</name>
<feature type="region of interest" description="Disordered" evidence="1">
    <location>
        <begin position="1"/>
        <end position="125"/>
    </location>
</feature>
<feature type="compositionally biased region" description="Basic residues" evidence="1">
    <location>
        <begin position="709"/>
        <end position="718"/>
    </location>
</feature>
<feature type="compositionally biased region" description="Polar residues" evidence="1">
    <location>
        <begin position="525"/>
        <end position="543"/>
    </location>
</feature>
<protein>
    <submittedName>
        <fullName evidence="2">Uncharacterized protein</fullName>
    </submittedName>
</protein>
<feature type="region of interest" description="Disordered" evidence="1">
    <location>
        <begin position="322"/>
        <end position="375"/>
    </location>
</feature>
<feature type="compositionally biased region" description="Low complexity" evidence="1">
    <location>
        <begin position="21"/>
        <end position="31"/>
    </location>
</feature>
<feature type="region of interest" description="Disordered" evidence="1">
    <location>
        <begin position="670"/>
        <end position="720"/>
    </location>
</feature>
<comment type="caution">
    <text evidence="2">The sequence shown here is derived from an EMBL/GenBank/DDBJ whole genome shotgun (WGS) entry which is preliminary data.</text>
</comment>
<feature type="compositionally biased region" description="Basic and acidic residues" evidence="1">
    <location>
        <begin position="218"/>
        <end position="243"/>
    </location>
</feature>
<feature type="compositionally biased region" description="Low complexity" evidence="1">
    <location>
        <begin position="672"/>
        <end position="684"/>
    </location>
</feature>
<feature type="compositionally biased region" description="Polar residues" evidence="1">
    <location>
        <begin position="325"/>
        <end position="358"/>
    </location>
</feature>
<evidence type="ECO:0000313" key="3">
    <source>
        <dbReference type="Proteomes" id="UP001286313"/>
    </source>
</evidence>
<keyword evidence="3" id="KW-1185">Reference proteome</keyword>
<feature type="compositionally biased region" description="Basic and acidic residues" evidence="1">
    <location>
        <begin position="52"/>
        <end position="66"/>
    </location>
</feature>
<feature type="compositionally biased region" description="Basic residues" evidence="1">
    <location>
        <begin position="747"/>
        <end position="760"/>
    </location>
</feature>
<feature type="compositionally biased region" description="Basic and acidic residues" evidence="1">
    <location>
        <begin position="796"/>
        <end position="818"/>
    </location>
</feature>
<feature type="compositionally biased region" description="Low complexity" evidence="1">
    <location>
        <begin position="510"/>
        <end position="524"/>
    </location>
</feature>
<feature type="region of interest" description="Disordered" evidence="1">
    <location>
        <begin position="473"/>
        <end position="550"/>
    </location>
</feature>
<feature type="compositionally biased region" description="Basic and acidic residues" evidence="1">
    <location>
        <begin position="179"/>
        <end position="190"/>
    </location>
</feature>
<feature type="compositionally biased region" description="Low complexity" evidence="1">
    <location>
        <begin position="564"/>
        <end position="588"/>
    </location>
</feature>
<feature type="region of interest" description="Disordered" evidence="1">
    <location>
        <begin position="744"/>
        <end position="859"/>
    </location>
</feature>
<proteinExistence type="predicted"/>
<feature type="region of interest" description="Disordered" evidence="1">
    <location>
        <begin position="564"/>
        <end position="593"/>
    </location>
</feature>
<evidence type="ECO:0000256" key="1">
    <source>
        <dbReference type="SAM" id="MobiDB-lite"/>
    </source>
</evidence>
<organism evidence="2 3">
    <name type="scientific">Petrolisthes cinctipes</name>
    <name type="common">Flat porcelain crab</name>
    <dbReference type="NCBI Taxonomy" id="88211"/>
    <lineage>
        <taxon>Eukaryota</taxon>
        <taxon>Metazoa</taxon>
        <taxon>Ecdysozoa</taxon>
        <taxon>Arthropoda</taxon>
        <taxon>Crustacea</taxon>
        <taxon>Multicrustacea</taxon>
        <taxon>Malacostraca</taxon>
        <taxon>Eumalacostraca</taxon>
        <taxon>Eucarida</taxon>
        <taxon>Decapoda</taxon>
        <taxon>Pleocyemata</taxon>
        <taxon>Anomura</taxon>
        <taxon>Galatheoidea</taxon>
        <taxon>Porcellanidae</taxon>
        <taxon>Petrolisthes</taxon>
    </lineage>
</organism>
<sequence length="859" mass="95302">MSSDATRGPLMMGGEAELRRSSVSSQESQPSHDATLEQEPIIQSSSLFTRPPLEDRSKYEKLHNAQDEESEEECPLDPLHRTREPQQLQLPDREPLSINRQRRHHYRVKKDRKKADESTVGGRTAAKDGVFICSVSDDDSIGSASDLKARINDEYDYDNCDRGDVSETISSSVYHAECESVTTHEEDPRTTGEIGDPAQIMHRGPKPSRAAIRARARAIQEQENRRCTQDRLLGHEYGEKPLLLDDELDSGEEENSTKLTDEEESPGQDQQCDQPQVRPNIFHVPRPFRKSSSDESHKQSGIVGEEDVFALAPFKSSLKKLNKKVFQSRSQPSSNTVSPLESSSQPIVTPPMANSSPAPGTLGSPEVADQTGVEQQVRLPVQADIIYEESPNEDYPIYENVLLNRHGSGVSVENGATSPRYYPHYENVPVPYSVDSSSIINPVPNKNPFVNPFVNESPVGMGSQEIAVHVPAHSRTVADQKPPNPLRKAPSQQSGHGVMSQSLDSLTPNSTLRTISSPSSSQSTDLFGSTPFNDVTASTNPSNDTKEFSPLGHAILNGVSQLSSSSQQQYFPQPSESSSHLPTLSSTPRAIKVPYPASQGSAEARSADFDDDADLFGAVPFKPILGHQLHYRGDHSIGSLRSQTLPANMSSTFHSQMAQMDDGMAEAMKFFSTPKPGKKSTPPSFRKPRMVHQKLSDSDTSTDDEAVKGSRKINRHRDRSKDRLKYKNISEEFEEENTMVLPMKQFGHLKKEKVSKKTKKLEKAEKKSDKPEKKPEKNMSFESVGISNMSFEDFTLEEHRREAEGKSSRESDKTRLDNENASEDFLQSPEEDDSDLRTTGGTRFGSLKRGINPFSKLGR</sequence>
<accession>A0AAE1F645</accession>
<dbReference type="AlphaFoldDB" id="A0AAE1F645"/>
<dbReference type="Proteomes" id="UP001286313">
    <property type="component" value="Unassembled WGS sequence"/>
</dbReference>
<feature type="compositionally biased region" description="Basic and acidic residues" evidence="1">
    <location>
        <begin position="761"/>
        <end position="779"/>
    </location>
</feature>
<dbReference type="EMBL" id="JAWQEG010003201">
    <property type="protein sequence ID" value="KAK3867422.1"/>
    <property type="molecule type" value="Genomic_DNA"/>
</dbReference>
<feature type="compositionally biased region" description="Acidic residues" evidence="1">
    <location>
        <begin position="244"/>
        <end position="254"/>
    </location>
</feature>
<feature type="region of interest" description="Disordered" evidence="1">
    <location>
        <begin position="179"/>
        <end position="306"/>
    </location>
</feature>
<evidence type="ECO:0000313" key="2">
    <source>
        <dbReference type="EMBL" id="KAK3867422.1"/>
    </source>
</evidence>
<feature type="compositionally biased region" description="Polar residues" evidence="1">
    <location>
        <begin position="490"/>
        <end position="509"/>
    </location>
</feature>
<gene>
    <name evidence="2" type="ORF">Pcinc_027119</name>
</gene>
<feature type="compositionally biased region" description="Basic residues" evidence="1">
    <location>
        <begin position="100"/>
        <end position="112"/>
    </location>
</feature>
<reference evidence="2" key="1">
    <citation type="submission" date="2023-10" db="EMBL/GenBank/DDBJ databases">
        <title>Genome assemblies of two species of porcelain crab, Petrolisthes cinctipes and Petrolisthes manimaculis (Anomura: Porcellanidae).</title>
        <authorList>
            <person name="Angst P."/>
        </authorList>
    </citation>
    <scope>NUCLEOTIDE SEQUENCE</scope>
    <source>
        <strain evidence="2">PB745_01</strain>
        <tissue evidence="2">Gill</tissue>
    </source>
</reference>